<organism evidence="1">
    <name type="scientific">Siphoviridae sp. ct86u1</name>
    <dbReference type="NCBI Taxonomy" id="2827789"/>
    <lineage>
        <taxon>Viruses</taxon>
        <taxon>Duplodnaviria</taxon>
        <taxon>Heunggongvirae</taxon>
        <taxon>Uroviricota</taxon>
        <taxon>Caudoviricetes</taxon>
    </lineage>
</organism>
<sequence length="31" mass="3520">MPYCLLVWRPIVQPIQRWVAALIASARALPS</sequence>
<accession>A0A8S5T5Y8</accession>
<protein>
    <submittedName>
        <fullName evidence="1">Uncharacterized protein</fullName>
    </submittedName>
</protein>
<dbReference type="EMBL" id="BK032758">
    <property type="protein sequence ID" value="DAF58657.1"/>
    <property type="molecule type" value="Genomic_DNA"/>
</dbReference>
<evidence type="ECO:0000313" key="1">
    <source>
        <dbReference type="EMBL" id="DAF58657.1"/>
    </source>
</evidence>
<proteinExistence type="predicted"/>
<reference evidence="1" key="1">
    <citation type="journal article" date="2021" name="Proc. Natl. Acad. Sci. U.S.A.">
        <title>A Catalog of Tens of Thousands of Viruses from Human Metagenomes Reveals Hidden Associations with Chronic Diseases.</title>
        <authorList>
            <person name="Tisza M.J."/>
            <person name="Buck C.B."/>
        </authorList>
    </citation>
    <scope>NUCLEOTIDE SEQUENCE</scope>
    <source>
        <strain evidence="1">Ct86u1</strain>
    </source>
</reference>
<name>A0A8S5T5Y8_9CAUD</name>